<keyword evidence="2" id="KW-1185">Reference proteome</keyword>
<protein>
    <submittedName>
        <fullName evidence="1">Uncharacterized protein DUF4269</fullName>
    </submittedName>
</protein>
<evidence type="ECO:0000313" key="1">
    <source>
        <dbReference type="EMBL" id="RCX21420.1"/>
    </source>
</evidence>
<reference evidence="1 2" key="1">
    <citation type="submission" date="2018-07" db="EMBL/GenBank/DDBJ databases">
        <title>Genomic Encyclopedia of Type Strains, Phase III (KMG-III): the genomes of soil and plant-associated and newly described type strains.</title>
        <authorList>
            <person name="Whitman W."/>
        </authorList>
    </citation>
    <scope>NUCLEOTIDE SEQUENCE [LARGE SCALE GENOMIC DNA]</scope>
    <source>
        <strain evidence="1 2">CECT 8333</strain>
    </source>
</reference>
<organism evidence="1 2">
    <name type="scientific">Fontibacillus phaseoli</name>
    <dbReference type="NCBI Taxonomy" id="1416533"/>
    <lineage>
        <taxon>Bacteria</taxon>
        <taxon>Bacillati</taxon>
        <taxon>Bacillota</taxon>
        <taxon>Bacilli</taxon>
        <taxon>Bacillales</taxon>
        <taxon>Paenibacillaceae</taxon>
        <taxon>Fontibacillus</taxon>
    </lineage>
</organism>
<dbReference type="Pfam" id="PF14091">
    <property type="entry name" value="DUF4269"/>
    <property type="match status" value="1"/>
</dbReference>
<dbReference type="OrthoDB" id="6402248at2"/>
<gene>
    <name evidence="1" type="ORF">DFP94_102173</name>
</gene>
<sequence>MMKDVKRDDPVVGTGLQAEVQELLEKHSIFETLRDYDPILVGTVPLDIQVPGSDLDIICEVHDFALFVEQVIFHFGHFPEFEIVRRQVEGIERIKANFICEGWPVELFGQPMPIRQQNGYRHMMVEARMLRLYGEPFKQEIITLKQSGLKTEPAFARLLQLEGDPYRQLLACENRTDEELLLILKEG</sequence>
<proteinExistence type="predicted"/>
<accession>A0A369BIK5</accession>
<dbReference type="AlphaFoldDB" id="A0A369BIK5"/>
<dbReference type="RefSeq" id="WP_114495981.1">
    <property type="nucleotide sequence ID" value="NZ_QPJW01000002.1"/>
</dbReference>
<dbReference type="EMBL" id="QPJW01000002">
    <property type="protein sequence ID" value="RCX21420.1"/>
    <property type="molecule type" value="Genomic_DNA"/>
</dbReference>
<dbReference type="InterPro" id="IPR025365">
    <property type="entry name" value="DUF4269"/>
</dbReference>
<name>A0A369BIK5_9BACL</name>
<dbReference type="Proteomes" id="UP000253090">
    <property type="component" value="Unassembled WGS sequence"/>
</dbReference>
<evidence type="ECO:0000313" key="2">
    <source>
        <dbReference type="Proteomes" id="UP000253090"/>
    </source>
</evidence>
<comment type="caution">
    <text evidence="1">The sequence shown here is derived from an EMBL/GenBank/DDBJ whole genome shotgun (WGS) entry which is preliminary data.</text>
</comment>